<gene>
    <name evidence="2" type="ORF">KUTeg_014815</name>
</gene>
<dbReference type="Pfam" id="PF01391">
    <property type="entry name" value="Collagen"/>
    <property type="match status" value="1"/>
</dbReference>
<keyword evidence="3" id="KW-1185">Reference proteome</keyword>
<sequence length="192" mass="20895">MEKNEKSSPWLACLSLITLLHTAAFVAVTVVQFVQIEEVYELDKTLADDIASIMDDKRFDHLDGKRVKGEKGDLGDRGETGAKGAKGDPGVRGYNGSNGDQGAIGPMGPKGQKGDRGPSGDIGPKGEPGVIGPMFKRTNQLRDEYNAENTRMLQLHKSCQKTKIQTGVILNILEQHCVNNTRLCVRGTLQFQ</sequence>
<evidence type="ECO:0000313" key="3">
    <source>
        <dbReference type="Proteomes" id="UP001217089"/>
    </source>
</evidence>
<dbReference type="InterPro" id="IPR008160">
    <property type="entry name" value="Collagen"/>
</dbReference>
<feature type="compositionally biased region" description="Basic and acidic residues" evidence="1">
    <location>
        <begin position="65"/>
        <end position="80"/>
    </location>
</feature>
<evidence type="ECO:0000256" key="1">
    <source>
        <dbReference type="SAM" id="MobiDB-lite"/>
    </source>
</evidence>
<organism evidence="2 3">
    <name type="scientific">Tegillarca granosa</name>
    <name type="common">Malaysian cockle</name>
    <name type="synonym">Anadara granosa</name>
    <dbReference type="NCBI Taxonomy" id="220873"/>
    <lineage>
        <taxon>Eukaryota</taxon>
        <taxon>Metazoa</taxon>
        <taxon>Spiralia</taxon>
        <taxon>Lophotrochozoa</taxon>
        <taxon>Mollusca</taxon>
        <taxon>Bivalvia</taxon>
        <taxon>Autobranchia</taxon>
        <taxon>Pteriomorphia</taxon>
        <taxon>Arcoida</taxon>
        <taxon>Arcoidea</taxon>
        <taxon>Arcidae</taxon>
        <taxon>Tegillarca</taxon>
    </lineage>
</organism>
<dbReference type="EMBL" id="JARBDR010000773">
    <property type="protein sequence ID" value="KAJ8307624.1"/>
    <property type="molecule type" value="Genomic_DNA"/>
</dbReference>
<accession>A0ABQ9EQX4</accession>
<comment type="caution">
    <text evidence="2">The sequence shown here is derived from an EMBL/GenBank/DDBJ whole genome shotgun (WGS) entry which is preliminary data.</text>
</comment>
<name>A0ABQ9EQX4_TEGGR</name>
<feature type="region of interest" description="Disordered" evidence="1">
    <location>
        <begin position="65"/>
        <end position="134"/>
    </location>
</feature>
<protein>
    <submittedName>
        <fullName evidence="2">Uncharacterized protein</fullName>
    </submittedName>
</protein>
<dbReference type="PANTHER" id="PTHR24637">
    <property type="entry name" value="COLLAGEN"/>
    <property type="match status" value="1"/>
</dbReference>
<dbReference type="Proteomes" id="UP001217089">
    <property type="component" value="Unassembled WGS sequence"/>
</dbReference>
<evidence type="ECO:0000313" key="2">
    <source>
        <dbReference type="EMBL" id="KAJ8307624.1"/>
    </source>
</evidence>
<proteinExistence type="predicted"/>
<reference evidence="2 3" key="1">
    <citation type="submission" date="2022-12" db="EMBL/GenBank/DDBJ databases">
        <title>Chromosome-level genome of Tegillarca granosa.</title>
        <authorList>
            <person name="Kim J."/>
        </authorList>
    </citation>
    <scope>NUCLEOTIDE SEQUENCE [LARGE SCALE GENOMIC DNA]</scope>
    <source>
        <strain evidence="2">Teg-2019</strain>
        <tissue evidence="2">Adductor muscle</tissue>
    </source>
</reference>